<dbReference type="SMART" id="SM00710">
    <property type="entry name" value="PbH1"/>
    <property type="match status" value="5"/>
</dbReference>
<feature type="chain" id="PRO_5047239977" description="cellulase" evidence="6">
    <location>
        <begin position="28"/>
        <end position="657"/>
    </location>
</feature>
<dbReference type="RefSeq" id="WP_343980106.1">
    <property type="nucleotide sequence ID" value="NZ_BAAAHK010000019.1"/>
</dbReference>
<dbReference type="InterPro" id="IPR018087">
    <property type="entry name" value="Glyco_hydro_5_CS"/>
</dbReference>
<evidence type="ECO:0000313" key="10">
    <source>
        <dbReference type="Proteomes" id="UP001500542"/>
    </source>
</evidence>
<dbReference type="InterPro" id="IPR012334">
    <property type="entry name" value="Pectin_lyas_fold"/>
</dbReference>
<dbReference type="Gene3D" id="3.20.20.80">
    <property type="entry name" value="Glycosidases"/>
    <property type="match status" value="1"/>
</dbReference>
<feature type="domain" description="Right handed beta helix" evidence="8">
    <location>
        <begin position="430"/>
        <end position="608"/>
    </location>
</feature>
<feature type="region of interest" description="Disordered" evidence="5">
    <location>
        <begin position="346"/>
        <end position="367"/>
    </location>
</feature>
<dbReference type="InterPro" id="IPR039448">
    <property type="entry name" value="Beta_helix"/>
</dbReference>
<dbReference type="EMBL" id="BAAAHK010000019">
    <property type="protein sequence ID" value="GAA0957625.1"/>
    <property type="molecule type" value="Genomic_DNA"/>
</dbReference>
<accession>A0ABP4BZ27</accession>
<dbReference type="PANTHER" id="PTHR34142:SF1">
    <property type="entry name" value="GLYCOSIDE HYDROLASE FAMILY 5 DOMAIN-CONTAINING PROTEIN"/>
    <property type="match status" value="1"/>
</dbReference>
<dbReference type="EC" id="3.2.1.4" evidence="2"/>
<evidence type="ECO:0000259" key="7">
    <source>
        <dbReference type="Pfam" id="PF00150"/>
    </source>
</evidence>
<evidence type="ECO:0000256" key="3">
    <source>
        <dbReference type="ARBA" id="ARBA00022801"/>
    </source>
</evidence>
<evidence type="ECO:0000256" key="4">
    <source>
        <dbReference type="ARBA" id="ARBA00023295"/>
    </source>
</evidence>
<evidence type="ECO:0000259" key="8">
    <source>
        <dbReference type="Pfam" id="PF13229"/>
    </source>
</evidence>
<dbReference type="InterPro" id="IPR001547">
    <property type="entry name" value="Glyco_hydro_5"/>
</dbReference>
<dbReference type="SUPFAM" id="SSF51445">
    <property type="entry name" value="(Trans)glycosidases"/>
    <property type="match status" value="1"/>
</dbReference>
<proteinExistence type="predicted"/>
<evidence type="ECO:0000256" key="1">
    <source>
        <dbReference type="ARBA" id="ARBA00000966"/>
    </source>
</evidence>
<protein>
    <recommendedName>
        <fullName evidence="2">cellulase</fullName>
        <ecNumber evidence="2">3.2.1.4</ecNumber>
    </recommendedName>
</protein>
<comment type="caution">
    <text evidence="9">The sequence shown here is derived from an EMBL/GenBank/DDBJ whole genome shotgun (WGS) entry which is preliminary data.</text>
</comment>
<evidence type="ECO:0000256" key="5">
    <source>
        <dbReference type="SAM" id="MobiDB-lite"/>
    </source>
</evidence>
<evidence type="ECO:0000313" key="9">
    <source>
        <dbReference type="EMBL" id="GAA0957625.1"/>
    </source>
</evidence>
<comment type="catalytic activity">
    <reaction evidence="1">
        <text>Endohydrolysis of (1-&gt;4)-beta-D-glucosidic linkages in cellulose, lichenin and cereal beta-D-glucans.</text>
        <dbReference type="EC" id="3.2.1.4"/>
    </reaction>
</comment>
<feature type="domain" description="Glycoside hydrolase family 5" evidence="7">
    <location>
        <begin position="56"/>
        <end position="309"/>
    </location>
</feature>
<evidence type="ECO:0000256" key="6">
    <source>
        <dbReference type="SAM" id="SignalP"/>
    </source>
</evidence>
<keyword evidence="6" id="KW-0732">Signal</keyword>
<gene>
    <name evidence="9" type="ORF">GCM10009554_68620</name>
</gene>
<dbReference type="Gene3D" id="2.160.20.10">
    <property type="entry name" value="Single-stranded right-handed beta-helix, Pectin lyase-like"/>
    <property type="match status" value="1"/>
</dbReference>
<dbReference type="InterPro" id="IPR011050">
    <property type="entry name" value="Pectin_lyase_fold/virulence"/>
</dbReference>
<keyword evidence="10" id="KW-1185">Reference proteome</keyword>
<dbReference type="PANTHER" id="PTHR34142">
    <property type="entry name" value="ENDO-BETA-1,4-GLUCANASE A"/>
    <property type="match status" value="1"/>
</dbReference>
<keyword evidence="3" id="KW-0378">Hydrolase</keyword>
<feature type="signal peptide" evidence="6">
    <location>
        <begin position="1"/>
        <end position="27"/>
    </location>
</feature>
<dbReference type="InterPro" id="IPR006626">
    <property type="entry name" value="PbH1"/>
</dbReference>
<keyword evidence="4" id="KW-0326">Glycosidase</keyword>
<dbReference type="Pfam" id="PF00150">
    <property type="entry name" value="Cellulase"/>
    <property type="match status" value="1"/>
</dbReference>
<dbReference type="Proteomes" id="UP001500542">
    <property type="component" value="Unassembled WGS sequence"/>
</dbReference>
<name>A0ABP4BZ27_9ACTN</name>
<reference evidence="10" key="1">
    <citation type="journal article" date="2019" name="Int. J. Syst. Evol. Microbiol.">
        <title>The Global Catalogue of Microorganisms (GCM) 10K type strain sequencing project: providing services to taxonomists for standard genome sequencing and annotation.</title>
        <authorList>
            <consortium name="The Broad Institute Genomics Platform"/>
            <consortium name="The Broad Institute Genome Sequencing Center for Infectious Disease"/>
            <person name="Wu L."/>
            <person name="Ma J."/>
        </authorList>
    </citation>
    <scope>NUCLEOTIDE SEQUENCE [LARGE SCALE GENOMIC DNA]</scope>
    <source>
        <strain evidence="10">JCM 10977</strain>
    </source>
</reference>
<dbReference type="SUPFAM" id="SSF51126">
    <property type="entry name" value="Pectin lyase-like"/>
    <property type="match status" value="1"/>
</dbReference>
<evidence type="ECO:0000256" key="2">
    <source>
        <dbReference type="ARBA" id="ARBA00012601"/>
    </source>
</evidence>
<sequence>MNRPRWIAAVAGLALTATALITTSATASTTAPIPAPVAATPVSINGQLHVCGTKLCNQYNKPIQLRGMSTHGIQWYANCIKKASLDALATDWNADILRISMYVAKGEDGYETDPRKFTDLVHGYIEEATKRGMYALVDWHQLTPGDPNIYTAKAKTFFAEIAERHKDKNNIIYDIANEPNGVPWAKIKSYAEQVIPTIRAKDPDGVVFVGTAGWSSLGVSDSRTEADVINNPVNATNLMYTFHFYAASHHDEYFDALSRAADKIPLFVTEFGTQNYEGEGANDFAYSQKYLDFLAGKKIGWTNWNFSDDERSGAVFKEGTCAGNNFTGTSVLKQAGVWIRDRIRTADDFPTDGTDPTDPTEPTDPATTINVSTAAQLKTALTAAKPGDTIKLADGTYTGNFKTTLSGTSSAPIKLTGSAKAILTASGGYGLHLNGASYWQVSGITVTGGQKGIMIDNATRVLIDGVTVHGLDMEGVHFRNSSTYGTIKNSLIYDTGNDGRGMGEGVYVGSAGGLDDKSDNVQILDNTIGPDVGGEAVDLKEGTKGGRVAGNSFDGRGLTGANFDDSWIDVKGNNYVIENNTGKNTTNNGFETHMQQDGWGCGTVFRNNKSDLTGATGAGRYAFNITNYDASTCKVTIDRSNTITGGKALTNPGIPVS</sequence>
<organism evidence="9 10">
    <name type="scientific">Kribbella koreensis</name>
    <dbReference type="NCBI Taxonomy" id="57909"/>
    <lineage>
        <taxon>Bacteria</taxon>
        <taxon>Bacillati</taxon>
        <taxon>Actinomycetota</taxon>
        <taxon>Actinomycetes</taxon>
        <taxon>Propionibacteriales</taxon>
        <taxon>Kribbellaceae</taxon>
        <taxon>Kribbella</taxon>
    </lineage>
</organism>
<dbReference type="PROSITE" id="PS00659">
    <property type="entry name" value="GLYCOSYL_HYDROL_F5"/>
    <property type="match status" value="1"/>
</dbReference>
<dbReference type="InterPro" id="IPR017853">
    <property type="entry name" value="GH"/>
</dbReference>
<dbReference type="Pfam" id="PF13229">
    <property type="entry name" value="Beta_helix"/>
    <property type="match status" value="1"/>
</dbReference>